<dbReference type="KEGG" id="pic:PICST_30616"/>
<gene>
    <name evidence="1" type="ORF">PICST_30616</name>
</gene>
<dbReference type="InParanoid" id="A3LRA2"/>
<dbReference type="EMBL" id="CP000497">
    <property type="protein sequence ID" value="ABN65705.2"/>
    <property type="molecule type" value="Genomic_DNA"/>
</dbReference>
<reference evidence="1 2" key="1">
    <citation type="journal article" date="2007" name="Nat. Biotechnol.">
        <title>Genome sequence of the lignocellulose-bioconverting and xylose-fermenting yeast Pichia stipitis.</title>
        <authorList>
            <person name="Jeffries T.W."/>
            <person name="Grigoriev I.V."/>
            <person name="Grimwood J."/>
            <person name="Laplaza J.M."/>
            <person name="Aerts A."/>
            <person name="Salamov A."/>
            <person name="Schmutz J."/>
            <person name="Lindquist E."/>
            <person name="Dehal P."/>
            <person name="Shapiro H."/>
            <person name="Jin Y.S."/>
            <person name="Passoth V."/>
            <person name="Richardson P.M."/>
        </authorList>
    </citation>
    <scope>NUCLEOTIDE SEQUENCE [LARGE SCALE GENOMIC DNA]</scope>
    <source>
        <strain evidence="2">ATCC 58785 / CBS 6054 / NBRC 10063 / NRRL Y-11545</strain>
    </source>
</reference>
<name>A3LRA2_PICST</name>
<organism evidence="1 2">
    <name type="scientific">Scheffersomyces stipitis (strain ATCC 58785 / CBS 6054 / NBRC 10063 / NRRL Y-11545)</name>
    <name type="common">Yeast</name>
    <name type="synonym">Pichia stipitis</name>
    <dbReference type="NCBI Taxonomy" id="322104"/>
    <lineage>
        <taxon>Eukaryota</taxon>
        <taxon>Fungi</taxon>
        <taxon>Dikarya</taxon>
        <taxon>Ascomycota</taxon>
        <taxon>Saccharomycotina</taxon>
        <taxon>Pichiomycetes</taxon>
        <taxon>Debaryomycetaceae</taxon>
        <taxon>Scheffersomyces</taxon>
    </lineage>
</organism>
<accession>A3LRA2</accession>
<dbReference type="HOGENOM" id="CLU_1147544_0_0_1"/>
<evidence type="ECO:0000313" key="2">
    <source>
        <dbReference type="Proteomes" id="UP000002258"/>
    </source>
</evidence>
<dbReference type="AlphaFoldDB" id="A3LRA2"/>
<evidence type="ECO:0000313" key="1">
    <source>
        <dbReference type="EMBL" id="ABN65705.2"/>
    </source>
</evidence>
<sequence>MNIIDFDATLDELDIRFLDPTNDLISGNSVETSAVFDDKQFLFASLATPFSCQPFKFLESDGDGSISPTKLVNPRMRNSFSKQSALASPLLDNTEFSFGDISPTQIVNGKGDDLDHSILDDNEVDEEDELISPHSLVKPKKKSSITKYKINKSFTTSPTMKAPLKPTVTIASIDTYSQLQKKNAIEGHKRRASRELRANSTPSIFGTDANRKLYPVSVGNPFYRPIKFRSSTSIPTLERKEW</sequence>
<dbReference type="Proteomes" id="UP000002258">
    <property type="component" value="Chromosome 3"/>
</dbReference>
<dbReference type="GeneID" id="4838145"/>
<keyword evidence="2" id="KW-1185">Reference proteome</keyword>
<dbReference type="OrthoDB" id="4025566at2759"/>
<proteinExistence type="predicted"/>
<protein>
    <submittedName>
        <fullName evidence="1">Uncharacterized protein</fullName>
    </submittedName>
</protein>
<dbReference type="RefSeq" id="XP_001383734.2">
    <property type="nucleotide sequence ID" value="XM_001383697.1"/>
</dbReference>